<gene>
    <name evidence="1" type="ORF">CDAR_230381</name>
</gene>
<reference evidence="1 2" key="1">
    <citation type="submission" date="2021-06" db="EMBL/GenBank/DDBJ databases">
        <title>Caerostris darwini draft genome.</title>
        <authorList>
            <person name="Kono N."/>
            <person name="Arakawa K."/>
        </authorList>
    </citation>
    <scope>NUCLEOTIDE SEQUENCE [LARGE SCALE GENOMIC DNA]</scope>
</reference>
<dbReference type="EMBL" id="BPLQ01004181">
    <property type="protein sequence ID" value="GIY06208.1"/>
    <property type="molecule type" value="Genomic_DNA"/>
</dbReference>
<dbReference type="Proteomes" id="UP001054837">
    <property type="component" value="Unassembled WGS sequence"/>
</dbReference>
<comment type="caution">
    <text evidence="1">The sequence shown here is derived from an EMBL/GenBank/DDBJ whole genome shotgun (WGS) entry which is preliminary data.</text>
</comment>
<evidence type="ECO:0000313" key="1">
    <source>
        <dbReference type="EMBL" id="GIY06208.1"/>
    </source>
</evidence>
<proteinExistence type="predicted"/>
<accession>A0AAV4Q950</accession>
<sequence length="138" mass="15324">MDEKDLRLSGSTESNQCSLDNHLSLGLPSIHHRSEETFLIRAALCKDSFTPFPRDDPRSSVAGIVHDCDFRAAKMDEKDLRLSGSTESIQCSLDNHLSLGLPSIHHRSEETFLICAALQRFLHPPSPRRTKELGGGKS</sequence>
<dbReference type="AlphaFoldDB" id="A0AAV4Q950"/>
<evidence type="ECO:0000313" key="2">
    <source>
        <dbReference type="Proteomes" id="UP001054837"/>
    </source>
</evidence>
<keyword evidence="2" id="KW-1185">Reference proteome</keyword>
<organism evidence="1 2">
    <name type="scientific">Caerostris darwini</name>
    <dbReference type="NCBI Taxonomy" id="1538125"/>
    <lineage>
        <taxon>Eukaryota</taxon>
        <taxon>Metazoa</taxon>
        <taxon>Ecdysozoa</taxon>
        <taxon>Arthropoda</taxon>
        <taxon>Chelicerata</taxon>
        <taxon>Arachnida</taxon>
        <taxon>Araneae</taxon>
        <taxon>Araneomorphae</taxon>
        <taxon>Entelegynae</taxon>
        <taxon>Araneoidea</taxon>
        <taxon>Araneidae</taxon>
        <taxon>Caerostris</taxon>
    </lineage>
</organism>
<name>A0AAV4Q950_9ARAC</name>
<protein>
    <submittedName>
        <fullName evidence="1">Uncharacterized protein</fullName>
    </submittedName>
</protein>